<proteinExistence type="inferred from homology"/>
<organism evidence="8 9">
    <name type="scientific">Crassaminicella indica</name>
    <dbReference type="NCBI Taxonomy" id="2855394"/>
    <lineage>
        <taxon>Bacteria</taxon>
        <taxon>Bacillati</taxon>
        <taxon>Bacillota</taxon>
        <taxon>Clostridia</taxon>
        <taxon>Eubacteriales</taxon>
        <taxon>Clostridiaceae</taxon>
        <taxon>Crassaminicella</taxon>
    </lineage>
</organism>
<evidence type="ECO:0000256" key="5">
    <source>
        <dbReference type="ARBA" id="ARBA00047512"/>
    </source>
</evidence>
<evidence type="ECO:0000313" key="9">
    <source>
        <dbReference type="Proteomes" id="UP000886818"/>
    </source>
</evidence>
<reference evidence="8" key="1">
    <citation type="submission" date="2021-07" db="EMBL/GenBank/DDBJ databases">
        <title>Complete genome sequence of Crassaminicella sp. 143-21, isolated from a deep-sea hydrothermal vent.</title>
        <authorList>
            <person name="Li X."/>
        </authorList>
    </citation>
    <scope>NUCLEOTIDE SEQUENCE</scope>
    <source>
        <strain evidence="8">143-21</strain>
    </source>
</reference>
<sequence>MIYCEGGSKMKKIFAVLISLLILCSSVSFAQGDKIVIAHRGASGYLPEHSMAAKAMAYAMGVDYIEQDVVMTKDNKLVVLHDHYLDRVTNVAKVYPNRKRKDGRYYAIDFTLDEIKGLKMTEGFHMKDGKEEANFPQRFPIWKSDFKVHTLEEEIEMIQGLNKSTGKNVGIYPEIKAPWFHRHEGKDISVEVLKVLKKYGYTKKDDKVYLQCFDPNELKRIKNELLPKFNMDIKLVQLMAETSWNETMEYKDGKAVPYNYDWMFKKGAMKEIAKYADGVGPWKPMIIKDGSTRDHLIITDLVKEAHEAGMEVHPYTFRLDNGRIPPYAASFEDMLDTFYYKVGVDGVFTDFPDRAVDFLRRARYHSKGL</sequence>
<accession>A0ABX8RE97</accession>
<feature type="domain" description="GP-PDE" evidence="7">
    <location>
        <begin position="34"/>
        <end position="359"/>
    </location>
</feature>
<dbReference type="PROSITE" id="PS51704">
    <property type="entry name" value="GP_PDE"/>
    <property type="match status" value="1"/>
</dbReference>
<dbReference type="EMBL" id="CP078093">
    <property type="protein sequence ID" value="QXM07392.1"/>
    <property type="molecule type" value="Genomic_DNA"/>
</dbReference>
<dbReference type="Pfam" id="PF03009">
    <property type="entry name" value="GDPD"/>
    <property type="match status" value="1"/>
</dbReference>
<dbReference type="Proteomes" id="UP000886818">
    <property type="component" value="Chromosome"/>
</dbReference>
<keyword evidence="6" id="KW-0732">Signal</keyword>
<comment type="catalytic activity">
    <reaction evidence="5">
        <text>a sn-glycero-3-phosphodiester + H2O = an alcohol + sn-glycerol 3-phosphate + H(+)</text>
        <dbReference type="Rhea" id="RHEA:12969"/>
        <dbReference type="ChEBI" id="CHEBI:15377"/>
        <dbReference type="ChEBI" id="CHEBI:15378"/>
        <dbReference type="ChEBI" id="CHEBI:30879"/>
        <dbReference type="ChEBI" id="CHEBI:57597"/>
        <dbReference type="ChEBI" id="CHEBI:83408"/>
        <dbReference type="EC" id="3.1.4.46"/>
    </reaction>
</comment>
<evidence type="ECO:0000256" key="2">
    <source>
        <dbReference type="ARBA" id="ARBA00012247"/>
    </source>
</evidence>
<name>A0ABX8RE97_9CLOT</name>
<evidence type="ECO:0000313" key="8">
    <source>
        <dbReference type="EMBL" id="QXM07392.1"/>
    </source>
</evidence>
<gene>
    <name evidence="8" type="primary">glpQ</name>
    <name evidence="8" type="ORF">KVH43_04905</name>
</gene>
<comment type="similarity">
    <text evidence="1">Belongs to the glycerophosphoryl diester phosphodiesterase family.</text>
</comment>
<dbReference type="EC" id="3.1.4.46" evidence="2"/>
<dbReference type="PANTHER" id="PTHR43620:SF7">
    <property type="entry name" value="GLYCEROPHOSPHODIESTER PHOSPHODIESTERASE GDPD5-RELATED"/>
    <property type="match status" value="1"/>
</dbReference>
<evidence type="ECO:0000256" key="6">
    <source>
        <dbReference type="SAM" id="SignalP"/>
    </source>
</evidence>
<dbReference type="CDD" id="cd08600">
    <property type="entry name" value="GDPD_EcGlpQ_like"/>
    <property type="match status" value="1"/>
</dbReference>
<feature type="signal peptide" evidence="6">
    <location>
        <begin position="1"/>
        <end position="30"/>
    </location>
</feature>
<dbReference type="PANTHER" id="PTHR43620">
    <property type="entry name" value="GLYCEROPHOSPHORYL DIESTER PHOSPHODIESTERASE"/>
    <property type="match status" value="1"/>
</dbReference>
<dbReference type="GO" id="GO:0008889">
    <property type="term" value="F:glycerophosphodiester phosphodiesterase activity"/>
    <property type="evidence" value="ECO:0007669"/>
    <property type="project" value="UniProtKB-EC"/>
</dbReference>
<dbReference type="InterPro" id="IPR030395">
    <property type="entry name" value="GP_PDE_dom"/>
</dbReference>
<evidence type="ECO:0000256" key="3">
    <source>
        <dbReference type="ARBA" id="ARBA00022798"/>
    </source>
</evidence>
<evidence type="ECO:0000256" key="1">
    <source>
        <dbReference type="ARBA" id="ARBA00007277"/>
    </source>
</evidence>
<feature type="chain" id="PRO_5046013045" description="glycerophosphodiester phosphodiesterase" evidence="6">
    <location>
        <begin position="31"/>
        <end position="369"/>
    </location>
</feature>
<evidence type="ECO:0000259" key="7">
    <source>
        <dbReference type="PROSITE" id="PS51704"/>
    </source>
</evidence>
<protein>
    <recommendedName>
        <fullName evidence="2">glycerophosphodiester phosphodiesterase</fullName>
        <ecNumber evidence="2">3.1.4.46</ecNumber>
    </recommendedName>
</protein>
<dbReference type="NCBIfam" id="NF008354">
    <property type="entry name" value="PRK11143.1"/>
    <property type="match status" value="1"/>
</dbReference>
<keyword evidence="3" id="KW-0319">Glycerol metabolism</keyword>
<evidence type="ECO:0000256" key="4">
    <source>
        <dbReference type="ARBA" id="ARBA00022801"/>
    </source>
</evidence>
<keyword evidence="9" id="KW-1185">Reference proteome</keyword>
<keyword evidence="4 8" id="KW-0378">Hydrolase</keyword>